<sequence length="138" mass="16005">MFLLKCSYVFFVINIKILPSLPKSETFARTIHSLFFSYSDDFFIKSVSENSKLCSFLSFFLTFGVNFNQNLPFLSFFSLKGRKYFHVRTSLQIVDLTGCSPAEPVSVYKDQTKKMLFKFKSKFGKKLEPKKCPLETIV</sequence>
<name>A0A250G6U9_9FLAO</name>
<organism evidence="1 2">
    <name type="scientific">Capnocytophaga canimorsus</name>
    <dbReference type="NCBI Taxonomy" id="28188"/>
    <lineage>
        <taxon>Bacteria</taxon>
        <taxon>Pseudomonadati</taxon>
        <taxon>Bacteroidota</taxon>
        <taxon>Flavobacteriia</taxon>
        <taxon>Flavobacteriales</taxon>
        <taxon>Flavobacteriaceae</taxon>
        <taxon>Capnocytophaga</taxon>
    </lineage>
</organism>
<protein>
    <submittedName>
        <fullName evidence="1">Uncharacterized protein</fullName>
    </submittedName>
</protein>
<dbReference type="Proteomes" id="UP000243136">
    <property type="component" value="Chromosome"/>
</dbReference>
<gene>
    <name evidence="1" type="ORF">CGC56_07190</name>
</gene>
<evidence type="ECO:0000313" key="2">
    <source>
        <dbReference type="Proteomes" id="UP000243136"/>
    </source>
</evidence>
<accession>A0A250G6U9</accession>
<dbReference type="EMBL" id="CP022388">
    <property type="protein sequence ID" value="ATA91966.1"/>
    <property type="molecule type" value="Genomic_DNA"/>
</dbReference>
<evidence type="ECO:0000313" key="1">
    <source>
        <dbReference type="EMBL" id="ATA91966.1"/>
    </source>
</evidence>
<reference evidence="2" key="1">
    <citation type="submission" date="2017-06" db="EMBL/GenBank/DDBJ databases">
        <title>Capnocytophaga spp. assemblies.</title>
        <authorList>
            <person name="Gulvik C.A."/>
        </authorList>
    </citation>
    <scope>NUCLEOTIDE SEQUENCE [LARGE SCALE GENOMIC DNA]</scope>
    <source>
        <strain evidence="2">H5594</strain>
    </source>
</reference>
<dbReference type="AlphaFoldDB" id="A0A250G6U9"/>
<proteinExistence type="predicted"/>